<dbReference type="Proteomes" id="UP001152797">
    <property type="component" value="Unassembled WGS sequence"/>
</dbReference>
<name>A0A9P1FT64_9DINO</name>
<sequence length="79" mass="8267">LVLRRRAAACRGDQDARGQGQDLAYHGQGGSRGGTGASFEGRPEAQGLQQTLFFRGRQQAEGPIGRPEGADSQGDGLGR</sequence>
<reference evidence="3 4" key="2">
    <citation type="submission" date="2024-05" db="EMBL/GenBank/DDBJ databases">
        <authorList>
            <person name="Chen Y."/>
            <person name="Shah S."/>
            <person name="Dougan E. K."/>
            <person name="Thang M."/>
            <person name="Chan C."/>
        </authorList>
    </citation>
    <scope>NUCLEOTIDE SEQUENCE [LARGE SCALE GENOMIC DNA]</scope>
</reference>
<feature type="non-terminal residue" evidence="2">
    <location>
        <position position="1"/>
    </location>
</feature>
<dbReference type="EMBL" id="CAMXCT010001288">
    <property type="protein sequence ID" value="CAI3988654.1"/>
    <property type="molecule type" value="Genomic_DNA"/>
</dbReference>
<protein>
    <submittedName>
        <fullName evidence="3">Katanin p80 WD40 repeat-containing subunit B1</fullName>
    </submittedName>
</protein>
<evidence type="ECO:0000313" key="4">
    <source>
        <dbReference type="Proteomes" id="UP001152797"/>
    </source>
</evidence>
<evidence type="ECO:0000313" key="2">
    <source>
        <dbReference type="EMBL" id="CAI3988654.1"/>
    </source>
</evidence>
<accession>A0A9P1FT64</accession>
<gene>
    <name evidence="2" type="ORF">C1SCF055_LOCUS15792</name>
</gene>
<evidence type="ECO:0000256" key="1">
    <source>
        <dbReference type="SAM" id="MobiDB-lite"/>
    </source>
</evidence>
<proteinExistence type="predicted"/>
<feature type="non-terminal residue" evidence="2">
    <location>
        <position position="79"/>
    </location>
</feature>
<feature type="compositionally biased region" description="Gly residues" evidence="1">
    <location>
        <begin position="27"/>
        <end position="36"/>
    </location>
</feature>
<evidence type="ECO:0000313" key="3">
    <source>
        <dbReference type="EMBL" id="CAL4775966.1"/>
    </source>
</evidence>
<feature type="region of interest" description="Disordered" evidence="1">
    <location>
        <begin position="1"/>
        <end position="79"/>
    </location>
</feature>
<comment type="caution">
    <text evidence="2">The sequence shown here is derived from an EMBL/GenBank/DDBJ whole genome shotgun (WGS) entry which is preliminary data.</text>
</comment>
<dbReference type="EMBL" id="CAMXCT020001288">
    <property type="protein sequence ID" value="CAL1142029.1"/>
    <property type="molecule type" value="Genomic_DNA"/>
</dbReference>
<dbReference type="EMBL" id="CAMXCT030001288">
    <property type="protein sequence ID" value="CAL4775966.1"/>
    <property type="molecule type" value="Genomic_DNA"/>
</dbReference>
<reference evidence="2" key="1">
    <citation type="submission" date="2022-10" db="EMBL/GenBank/DDBJ databases">
        <authorList>
            <person name="Chen Y."/>
            <person name="Dougan E. K."/>
            <person name="Chan C."/>
            <person name="Rhodes N."/>
            <person name="Thang M."/>
        </authorList>
    </citation>
    <scope>NUCLEOTIDE SEQUENCE</scope>
</reference>
<dbReference type="AlphaFoldDB" id="A0A9P1FT64"/>
<organism evidence="2">
    <name type="scientific">Cladocopium goreaui</name>
    <dbReference type="NCBI Taxonomy" id="2562237"/>
    <lineage>
        <taxon>Eukaryota</taxon>
        <taxon>Sar</taxon>
        <taxon>Alveolata</taxon>
        <taxon>Dinophyceae</taxon>
        <taxon>Suessiales</taxon>
        <taxon>Symbiodiniaceae</taxon>
        <taxon>Cladocopium</taxon>
    </lineage>
</organism>
<keyword evidence="4" id="KW-1185">Reference proteome</keyword>